<feature type="transmembrane region" description="Helical" evidence="12">
    <location>
        <begin position="12"/>
        <end position="32"/>
    </location>
</feature>
<dbReference type="GO" id="GO:0015920">
    <property type="term" value="P:lipopolysaccharide transport"/>
    <property type="evidence" value="ECO:0007669"/>
    <property type="project" value="TreeGrafter"/>
</dbReference>
<evidence type="ECO:0000256" key="8">
    <source>
        <dbReference type="ARBA" id="ARBA00022692"/>
    </source>
</evidence>
<dbReference type="GO" id="GO:0043190">
    <property type="term" value="C:ATP-binding cassette (ABC) transporter complex"/>
    <property type="evidence" value="ECO:0007669"/>
    <property type="project" value="InterPro"/>
</dbReference>
<keyword evidence="7" id="KW-0997">Cell inner membrane</keyword>
<evidence type="ECO:0000313" key="14">
    <source>
        <dbReference type="Proteomes" id="UP000267342"/>
    </source>
</evidence>
<evidence type="ECO:0000256" key="11">
    <source>
        <dbReference type="ARBA" id="ARBA00026081"/>
    </source>
</evidence>
<evidence type="ECO:0000256" key="1">
    <source>
        <dbReference type="ARBA" id="ARBA00002265"/>
    </source>
</evidence>
<keyword evidence="5" id="KW-0813">Transport</keyword>
<evidence type="ECO:0000256" key="12">
    <source>
        <dbReference type="SAM" id="Phobius"/>
    </source>
</evidence>
<evidence type="ECO:0000256" key="9">
    <source>
        <dbReference type="ARBA" id="ARBA00022989"/>
    </source>
</evidence>
<comment type="similarity">
    <text evidence="3">Belongs to the LptF/LptG family.</text>
</comment>
<comment type="subcellular location">
    <subcellularLocation>
        <location evidence="2">Cell inner membrane</location>
        <topology evidence="2">Multi-pass membrane protein</topology>
    </subcellularLocation>
</comment>
<dbReference type="PANTHER" id="PTHR33529">
    <property type="entry name" value="SLR0882 PROTEIN-RELATED"/>
    <property type="match status" value="1"/>
</dbReference>
<organism evidence="13 14">
    <name type="scientific">Zymobacter palmae</name>
    <dbReference type="NCBI Taxonomy" id="33074"/>
    <lineage>
        <taxon>Bacteria</taxon>
        <taxon>Pseudomonadati</taxon>
        <taxon>Pseudomonadota</taxon>
        <taxon>Gammaproteobacteria</taxon>
        <taxon>Oceanospirillales</taxon>
        <taxon>Halomonadaceae</taxon>
        <taxon>Zymobacter group</taxon>
        <taxon>Zymobacter</taxon>
    </lineage>
</organism>
<keyword evidence="10 12" id="KW-0472">Membrane</keyword>
<dbReference type="InterPro" id="IPR030922">
    <property type="entry name" value="LptF"/>
</dbReference>
<dbReference type="Proteomes" id="UP000267342">
    <property type="component" value="Chromosome"/>
</dbReference>
<keyword evidence="14" id="KW-1185">Reference proteome</keyword>
<feature type="transmembrane region" description="Helical" evidence="12">
    <location>
        <begin position="270"/>
        <end position="289"/>
    </location>
</feature>
<keyword evidence="8 12" id="KW-0812">Transmembrane</keyword>
<evidence type="ECO:0000256" key="6">
    <source>
        <dbReference type="ARBA" id="ARBA00022475"/>
    </source>
</evidence>
<sequence length="358" mass="39726">MVVFRYLIREIVLTMLAVAVVLLLVIMGSRIIRYMSAAASGELPLGLVGRLVMYQMPGFLELILPLAFFLGILLAYGQLYMNSEMTVLRACGVSPMKVLRVSLWPGAVVAVIVALCSLWLGPLGKQQISEALFEQQQHADFSILSAGRFQNVGGRTVYAASMSHGNSQLNDIFVSEPQRTKGAPAEVVIKADHAYQVRDEKTGARYLVLDSGERYSVEAGRMDAERLTFASYSTKIEDNLQALEVSEMDAMPSAQLWGSHDRKMRAELQWRWSLAIMVPILTLLAMSLSKVDPRHGRFGRILPAIILHIAYLSLLLTAKSLIGNSRWPADVGMWPIHLGFLILGIWLVKRTFGHKGAR</sequence>
<evidence type="ECO:0000256" key="7">
    <source>
        <dbReference type="ARBA" id="ARBA00022519"/>
    </source>
</evidence>
<dbReference type="RefSeq" id="WP_027704957.1">
    <property type="nucleotide sequence ID" value="NZ_AP018933.1"/>
</dbReference>
<dbReference type="STRING" id="1123510.GCA_000620025_01668"/>
<keyword evidence="9 12" id="KW-1133">Transmembrane helix</keyword>
<dbReference type="NCBIfam" id="TIGR04407">
    <property type="entry name" value="LptF_YjgP"/>
    <property type="match status" value="1"/>
</dbReference>
<evidence type="ECO:0000256" key="5">
    <source>
        <dbReference type="ARBA" id="ARBA00022448"/>
    </source>
</evidence>
<gene>
    <name evidence="13" type="ORF">ZBT109_1829</name>
</gene>
<protein>
    <recommendedName>
        <fullName evidence="4">Lipopolysaccharide export system permease protein LptF</fullName>
    </recommendedName>
</protein>
<feature type="transmembrane region" description="Helical" evidence="12">
    <location>
        <begin position="301"/>
        <end position="322"/>
    </location>
</feature>
<name>A0A348HG23_9GAMM</name>
<dbReference type="OrthoDB" id="9778062at2"/>
<reference evidence="13 14" key="1">
    <citation type="submission" date="2018-09" db="EMBL/GenBank/DDBJ databases">
        <title>Zymobacter palmae IAM14233 (=T109) whole genome analysis.</title>
        <authorList>
            <person name="Yanase H."/>
        </authorList>
    </citation>
    <scope>NUCLEOTIDE SEQUENCE [LARGE SCALE GENOMIC DNA]</scope>
    <source>
        <strain evidence="13 14">IAM14233</strain>
    </source>
</reference>
<feature type="transmembrane region" description="Helical" evidence="12">
    <location>
        <begin position="52"/>
        <end position="77"/>
    </location>
</feature>
<proteinExistence type="inferred from homology"/>
<evidence type="ECO:0000256" key="3">
    <source>
        <dbReference type="ARBA" id="ARBA00007725"/>
    </source>
</evidence>
<evidence type="ECO:0000256" key="10">
    <source>
        <dbReference type="ARBA" id="ARBA00023136"/>
    </source>
</evidence>
<dbReference type="KEGG" id="zpl:ZBT109_1829"/>
<accession>A0A348HG23</accession>
<dbReference type="PANTHER" id="PTHR33529:SF7">
    <property type="entry name" value="LIPOPOLYSACCHARIDE EXPORT SYSTEM PERMEASE PROTEIN LPTF"/>
    <property type="match status" value="1"/>
</dbReference>
<comment type="function">
    <text evidence="1">Part of the ABC transporter complex LptBFG involved in the translocation of lipopolysaccharide (LPS) from the inner membrane to the outer membrane.</text>
</comment>
<feature type="transmembrane region" description="Helical" evidence="12">
    <location>
        <begin position="98"/>
        <end position="120"/>
    </location>
</feature>
<dbReference type="AlphaFoldDB" id="A0A348HG23"/>
<evidence type="ECO:0000256" key="4">
    <source>
        <dbReference type="ARBA" id="ARBA00014213"/>
    </source>
</evidence>
<feature type="transmembrane region" description="Helical" evidence="12">
    <location>
        <begin position="334"/>
        <end position="352"/>
    </location>
</feature>
<dbReference type="GO" id="GO:0055085">
    <property type="term" value="P:transmembrane transport"/>
    <property type="evidence" value="ECO:0007669"/>
    <property type="project" value="InterPro"/>
</dbReference>
<keyword evidence="6" id="KW-1003">Cell membrane</keyword>
<comment type="subunit">
    <text evidence="11">Component of the lipopolysaccharide transport and assembly complex. The LptBFG transporter is composed of two ATP-binding proteins (LptB) and two transmembrane proteins (LptF and LptG).</text>
</comment>
<evidence type="ECO:0000313" key="13">
    <source>
        <dbReference type="EMBL" id="BBG30575.1"/>
    </source>
</evidence>
<dbReference type="InterPro" id="IPR005495">
    <property type="entry name" value="LptG/LptF_permease"/>
</dbReference>
<evidence type="ECO:0000256" key="2">
    <source>
        <dbReference type="ARBA" id="ARBA00004429"/>
    </source>
</evidence>
<dbReference type="EMBL" id="AP018933">
    <property type="protein sequence ID" value="BBG30575.1"/>
    <property type="molecule type" value="Genomic_DNA"/>
</dbReference>
<dbReference type="Pfam" id="PF03739">
    <property type="entry name" value="LptF_LptG"/>
    <property type="match status" value="1"/>
</dbReference>